<reference evidence="5 6" key="1">
    <citation type="submission" date="2019-07" db="EMBL/GenBank/DDBJ databases">
        <title>Microbispora hainanensis DSM 45428.</title>
        <authorList>
            <person name="Thawai C."/>
        </authorList>
    </citation>
    <scope>NUCLEOTIDE SEQUENCE [LARGE SCALE GENOMIC DNA]</scope>
    <source>
        <strain evidence="5 6">DSM 45428</strain>
    </source>
</reference>
<dbReference type="EMBL" id="VIRM01000002">
    <property type="protein sequence ID" value="TQS23852.1"/>
    <property type="molecule type" value="Genomic_DNA"/>
</dbReference>
<dbReference type="SUPFAM" id="SSF46785">
    <property type="entry name" value="Winged helix' DNA-binding domain"/>
    <property type="match status" value="1"/>
</dbReference>
<evidence type="ECO:0000313" key="5">
    <source>
        <dbReference type="EMBL" id="TQS23852.1"/>
    </source>
</evidence>
<dbReference type="PANTHER" id="PTHR33164:SF104">
    <property type="entry name" value="TRANSCRIPTIONAL REGULATORY PROTEIN"/>
    <property type="match status" value="1"/>
</dbReference>
<keyword evidence="1" id="KW-0805">Transcription regulation</keyword>
<dbReference type="SMART" id="SM00347">
    <property type="entry name" value="HTH_MARR"/>
    <property type="match status" value="1"/>
</dbReference>
<evidence type="ECO:0000313" key="6">
    <source>
        <dbReference type="Proteomes" id="UP000316541"/>
    </source>
</evidence>
<gene>
    <name evidence="5" type="ORF">FLX08_01850</name>
</gene>
<dbReference type="InterPro" id="IPR023187">
    <property type="entry name" value="Tscrpt_reg_MarR-type_CS"/>
</dbReference>
<organism evidence="5 6">
    <name type="scientific">Microbispora hainanensis</name>
    <dbReference type="NCBI Taxonomy" id="568844"/>
    <lineage>
        <taxon>Bacteria</taxon>
        <taxon>Bacillati</taxon>
        <taxon>Actinomycetota</taxon>
        <taxon>Actinomycetes</taxon>
        <taxon>Streptosporangiales</taxon>
        <taxon>Streptosporangiaceae</taxon>
        <taxon>Microbispora</taxon>
    </lineage>
</organism>
<dbReference type="Gene3D" id="1.10.10.10">
    <property type="entry name" value="Winged helix-like DNA-binding domain superfamily/Winged helix DNA-binding domain"/>
    <property type="match status" value="1"/>
</dbReference>
<dbReference type="GO" id="GO:0003700">
    <property type="term" value="F:DNA-binding transcription factor activity"/>
    <property type="evidence" value="ECO:0007669"/>
    <property type="project" value="InterPro"/>
</dbReference>
<dbReference type="InterPro" id="IPR000835">
    <property type="entry name" value="HTH_MarR-typ"/>
</dbReference>
<accession>A0A544Z5E1</accession>
<dbReference type="InterPro" id="IPR036388">
    <property type="entry name" value="WH-like_DNA-bd_sf"/>
</dbReference>
<dbReference type="PROSITE" id="PS01117">
    <property type="entry name" value="HTH_MARR_1"/>
    <property type="match status" value="1"/>
</dbReference>
<dbReference type="Proteomes" id="UP000316541">
    <property type="component" value="Unassembled WGS sequence"/>
</dbReference>
<comment type="caution">
    <text evidence="5">The sequence shown here is derived from an EMBL/GenBank/DDBJ whole genome shotgun (WGS) entry which is preliminary data.</text>
</comment>
<evidence type="ECO:0000256" key="1">
    <source>
        <dbReference type="ARBA" id="ARBA00023015"/>
    </source>
</evidence>
<name>A0A544Z5E1_9ACTN</name>
<evidence type="ECO:0000256" key="2">
    <source>
        <dbReference type="ARBA" id="ARBA00023125"/>
    </source>
</evidence>
<keyword evidence="3" id="KW-0804">Transcription</keyword>
<evidence type="ECO:0000259" key="4">
    <source>
        <dbReference type="PROSITE" id="PS50995"/>
    </source>
</evidence>
<dbReference type="InterPro" id="IPR039422">
    <property type="entry name" value="MarR/SlyA-like"/>
</dbReference>
<feature type="domain" description="HTH marR-type" evidence="4">
    <location>
        <begin position="63"/>
        <end position="198"/>
    </location>
</feature>
<dbReference type="Pfam" id="PF12802">
    <property type="entry name" value="MarR_2"/>
    <property type="match status" value="1"/>
</dbReference>
<dbReference type="PROSITE" id="PS50995">
    <property type="entry name" value="HTH_MARR_2"/>
    <property type="match status" value="1"/>
</dbReference>
<dbReference type="GO" id="GO:0003677">
    <property type="term" value="F:DNA binding"/>
    <property type="evidence" value="ECO:0007669"/>
    <property type="project" value="UniProtKB-KW"/>
</dbReference>
<protein>
    <submittedName>
        <fullName evidence="5">MarR family transcriptional regulator</fullName>
    </submittedName>
</protein>
<dbReference type="PANTHER" id="PTHR33164">
    <property type="entry name" value="TRANSCRIPTIONAL REGULATOR, MARR FAMILY"/>
    <property type="match status" value="1"/>
</dbReference>
<keyword evidence="2" id="KW-0238">DNA-binding</keyword>
<evidence type="ECO:0000256" key="3">
    <source>
        <dbReference type="ARBA" id="ARBA00023163"/>
    </source>
</evidence>
<dbReference type="RefSeq" id="WP_142616423.1">
    <property type="nucleotide sequence ID" value="NZ_VIRM01000002.1"/>
</dbReference>
<proteinExistence type="predicted"/>
<sequence length="206" mass="22098">MNDTLTNETPGNDTLANGTLANGTLANGTLANGTVGDPAPRNDAVDQILGQWARVRPDVDCSAMGVAGRISRASRLLEKGIKEYFAGHDLEPWEFDVLATLRRANPDHRLCMSDLATAAMVSSAALTNRVDRLVARGLVHREVAPSNRRMVLITLTDEGRTVVDALLEGHVANEERMLSGLTGEDRERLSGLLCKLLASLGDVGSR</sequence>
<dbReference type="InterPro" id="IPR036390">
    <property type="entry name" value="WH_DNA-bd_sf"/>
</dbReference>
<dbReference type="AlphaFoldDB" id="A0A544Z5E1"/>
<dbReference type="GO" id="GO:0006950">
    <property type="term" value="P:response to stress"/>
    <property type="evidence" value="ECO:0007669"/>
    <property type="project" value="TreeGrafter"/>
</dbReference>
<dbReference type="PRINTS" id="PR00598">
    <property type="entry name" value="HTHMARR"/>
</dbReference>